<organism evidence="1 2">
    <name type="scientific">Phenylobacterium kunshanense</name>
    <dbReference type="NCBI Taxonomy" id="1445034"/>
    <lineage>
        <taxon>Bacteria</taxon>
        <taxon>Pseudomonadati</taxon>
        <taxon>Pseudomonadota</taxon>
        <taxon>Alphaproteobacteria</taxon>
        <taxon>Caulobacterales</taxon>
        <taxon>Caulobacteraceae</taxon>
        <taxon>Phenylobacterium</taxon>
    </lineage>
</organism>
<proteinExistence type="predicted"/>
<sequence>MVEGFVLVDAEVGWTHGGSGWWIVRLEYDLEPEYTRRLTVTLQNGRDGPIANVSISGVTSFRVQDEREMHDFAVRLRREGVASGMFYTVTKSGYLSDFGGGVSAAANPQTHYIVVAEDDCLEFIGPAWASDFQIEITCAA</sequence>
<evidence type="ECO:0000313" key="1">
    <source>
        <dbReference type="EMBL" id="RAK62544.1"/>
    </source>
</evidence>
<evidence type="ECO:0000313" key="2">
    <source>
        <dbReference type="Proteomes" id="UP000249524"/>
    </source>
</evidence>
<accession>A0A328BA02</accession>
<reference evidence="1 2" key="1">
    <citation type="submission" date="2018-05" db="EMBL/GenBank/DDBJ databases">
        <authorList>
            <person name="Lanie J.A."/>
            <person name="Ng W.-L."/>
            <person name="Kazmierczak K.M."/>
            <person name="Andrzejewski T.M."/>
            <person name="Davidsen T.M."/>
            <person name="Wayne K.J."/>
            <person name="Tettelin H."/>
            <person name="Glass J.I."/>
            <person name="Rusch D."/>
            <person name="Podicherti R."/>
            <person name="Tsui H.-C.T."/>
            <person name="Winkler M.E."/>
        </authorList>
    </citation>
    <scope>NUCLEOTIDE SEQUENCE [LARGE SCALE GENOMIC DNA]</scope>
    <source>
        <strain evidence="1 2">BUT-10</strain>
    </source>
</reference>
<dbReference type="Proteomes" id="UP000249524">
    <property type="component" value="Unassembled WGS sequence"/>
</dbReference>
<dbReference type="AlphaFoldDB" id="A0A328BA02"/>
<protein>
    <submittedName>
        <fullName evidence="1">Uncharacterized protein</fullName>
    </submittedName>
</protein>
<dbReference type="RefSeq" id="WP_111278086.1">
    <property type="nucleotide sequence ID" value="NZ_QFYS01000011.1"/>
</dbReference>
<gene>
    <name evidence="1" type="ORF">DJ019_19185</name>
</gene>
<keyword evidence="2" id="KW-1185">Reference proteome</keyword>
<dbReference type="EMBL" id="QFYS01000011">
    <property type="protein sequence ID" value="RAK62544.1"/>
    <property type="molecule type" value="Genomic_DNA"/>
</dbReference>
<comment type="caution">
    <text evidence="1">The sequence shown here is derived from an EMBL/GenBank/DDBJ whole genome shotgun (WGS) entry which is preliminary data.</text>
</comment>
<name>A0A328BA02_9CAUL</name>